<organism evidence="3 4">
    <name type="scientific">Lyophyllum shimeji</name>
    <name type="common">Hon-shimeji</name>
    <name type="synonym">Tricholoma shimeji</name>
    <dbReference type="NCBI Taxonomy" id="47721"/>
    <lineage>
        <taxon>Eukaryota</taxon>
        <taxon>Fungi</taxon>
        <taxon>Dikarya</taxon>
        <taxon>Basidiomycota</taxon>
        <taxon>Agaricomycotina</taxon>
        <taxon>Agaricomycetes</taxon>
        <taxon>Agaricomycetidae</taxon>
        <taxon>Agaricales</taxon>
        <taxon>Tricholomatineae</taxon>
        <taxon>Lyophyllaceae</taxon>
        <taxon>Lyophyllum</taxon>
    </lineage>
</organism>
<evidence type="ECO:0000256" key="1">
    <source>
        <dbReference type="SAM" id="MobiDB-lite"/>
    </source>
</evidence>
<keyword evidence="2" id="KW-1133">Transmembrane helix</keyword>
<evidence type="ECO:0000256" key="2">
    <source>
        <dbReference type="SAM" id="Phobius"/>
    </source>
</evidence>
<comment type="caution">
    <text evidence="3">The sequence shown here is derived from an EMBL/GenBank/DDBJ whole genome shotgun (WGS) entry which is preliminary data.</text>
</comment>
<evidence type="ECO:0000313" key="3">
    <source>
        <dbReference type="EMBL" id="GLB43242.1"/>
    </source>
</evidence>
<dbReference type="AlphaFoldDB" id="A0A9P3USI0"/>
<feature type="transmembrane region" description="Helical" evidence="2">
    <location>
        <begin position="180"/>
        <end position="206"/>
    </location>
</feature>
<dbReference type="EMBL" id="BRPK01000013">
    <property type="protein sequence ID" value="GLB43242.1"/>
    <property type="molecule type" value="Genomic_DNA"/>
</dbReference>
<protein>
    <submittedName>
        <fullName evidence="3">Uncharacterized protein</fullName>
    </submittedName>
</protein>
<accession>A0A9P3USI0</accession>
<feature type="region of interest" description="Disordered" evidence="1">
    <location>
        <begin position="604"/>
        <end position="632"/>
    </location>
</feature>
<keyword evidence="2" id="KW-0812">Transmembrane</keyword>
<evidence type="ECO:0000313" key="4">
    <source>
        <dbReference type="Proteomes" id="UP001063166"/>
    </source>
</evidence>
<dbReference type="Proteomes" id="UP001063166">
    <property type="component" value="Unassembled WGS sequence"/>
</dbReference>
<dbReference type="OrthoDB" id="3357029at2759"/>
<name>A0A9P3USI0_LYOSH</name>
<proteinExistence type="predicted"/>
<gene>
    <name evidence="3" type="ORF">LshimejAT787_1301430</name>
</gene>
<sequence length="632" mass="68974">MAENADGVDYRAVPTSPYPASDAPERARKSIIITVVLPALFAFLLTAGLGIFLLAWLVTHQVDFEHRNRTLLVDEGTKNDDPTEASLRGLTIASVTSTLVSLVNPLVMALLAYLIALRWLSMSSDEANDAKGSPGESSSLPTPLQYGLMVRLLSGGTPTALYDSARYLFKGSSQKSDISILFKLSLFVAIVSYVLTNAVGAADLWLHLATSATVLNTTTPLQSPLSYSVAFNDSICNDWVASPICLVRLDGWAGSEQWIMSAGLEIASNSSKSLMLTTLSQANDATILIPRDVDFSVEFRAKTYGARAKCRSLNPICTRSFDTVRNCSNVGVPELPFNTTDFEVLNQKTTSVILGRVEDVLVGENYGVYRAWDKVPTNPFPTFLQFEWTSFINQGIEAPSPAIDVHEVPRIKMYADCNTSFFEAVVKRPMAPGEDGKRYIIEDERPIDGNMTAILMAPLFYQYVTAKFASNVHSTILAETNLANVEAALSQELSRMALGVVGGVFQTAPTLSQSHIGTKVVGRYPFAPVFTFVTILCVYAFLVLVVVLWSFVRFGASSDHVAYNVAPARLWLTNPMAIVASLFPTSRSQIHTDDPVALFDERDPSKEPQRLCLSGGGVDEARDSASSLLRRR</sequence>
<feature type="transmembrane region" description="Helical" evidence="2">
    <location>
        <begin position="92"/>
        <end position="116"/>
    </location>
</feature>
<keyword evidence="2" id="KW-0472">Membrane</keyword>
<feature type="transmembrane region" description="Helical" evidence="2">
    <location>
        <begin position="529"/>
        <end position="552"/>
    </location>
</feature>
<reference evidence="3" key="1">
    <citation type="submission" date="2022-07" db="EMBL/GenBank/DDBJ databases">
        <title>The genome of Lyophyllum shimeji provides insight into the initial evolution of ectomycorrhizal fungal genome.</title>
        <authorList>
            <person name="Kobayashi Y."/>
            <person name="Shibata T."/>
            <person name="Hirakawa H."/>
            <person name="Shigenobu S."/>
            <person name="Nishiyama T."/>
            <person name="Yamada A."/>
            <person name="Hasebe M."/>
            <person name="Kawaguchi M."/>
        </authorList>
    </citation>
    <scope>NUCLEOTIDE SEQUENCE</scope>
    <source>
        <strain evidence="3">AT787</strain>
    </source>
</reference>
<keyword evidence="4" id="KW-1185">Reference proteome</keyword>
<feature type="transmembrane region" description="Helical" evidence="2">
    <location>
        <begin position="31"/>
        <end position="58"/>
    </location>
</feature>